<sequence length="122" mass="14153">MLSEVATTLLIQESIMLPVYLKATPFITLEWMCEMDQADLGWMEDIVKYLRTREVSKDGKQTNKLRIEAAHYTLINDQLYKRSFGGPYLRCLNEMKTQYILAELHEGVCGNHPSRRTLVQKA</sequence>
<proteinExistence type="predicted"/>
<dbReference type="EMBL" id="QGNW01002001">
    <property type="protein sequence ID" value="RVW26588.1"/>
    <property type="molecule type" value="Genomic_DNA"/>
</dbReference>
<dbReference type="EMBL" id="QGNW01000427">
    <property type="protein sequence ID" value="RVW71878.1"/>
    <property type="molecule type" value="Genomic_DNA"/>
</dbReference>
<dbReference type="Gene3D" id="1.10.340.70">
    <property type="match status" value="1"/>
</dbReference>
<dbReference type="PANTHER" id="PTHR48475:SF2">
    <property type="entry name" value="RIBONUCLEASE H"/>
    <property type="match status" value="1"/>
</dbReference>
<accession>A0A438GI37</accession>
<dbReference type="AlphaFoldDB" id="A0A438GI37"/>
<protein>
    <submittedName>
        <fullName evidence="2">Uncharacterized protein</fullName>
    </submittedName>
</protein>
<reference evidence="2 3" key="1">
    <citation type="journal article" date="2018" name="PLoS Genet.">
        <title>Population sequencing reveals clonal diversity and ancestral inbreeding in the grapevine cultivar Chardonnay.</title>
        <authorList>
            <person name="Roach M.J."/>
            <person name="Johnson D.L."/>
            <person name="Bohlmann J."/>
            <person name="van Vuuren H.J."/>
            <person name="Jones S.J."/>
            <person name="Pretorius I.S."/>
            <person name="Schmidt S.A."/>
            <person name="Borneman A.R."/>
        </authorList>
    </citation>
    <scope>NUCLEOTIDE SEQUENCE [LARGE SCALE GENOMIC DNA]</scope>
    <source>
        <strain evidence="3">cv. Chardonnay</strain>
        <strain evidence="2">I10V1</strain>
        <tissue evidence="2">Leaf</tissue>
    </source>
</reference>
<gene>
    <name evidence="2" type="ORF">CK203_058419</name>
    <name evidence="1" type="ORF">CK203_116231</name>
</gene>
<name>A0A438GI37_VITVI</name>
<evidence type="ECO:0000313" key="1">
    <source>
        <dbReference type="EMBL" id="RVW26588.1"/>
    </source>
</evidence>
<evidence type="ECO:0000313" key="3">
    <source>
        <dbReference type="Proteomes" id="UP000288805"/>
    </source>
</evidence>
<dbReference type="Proteomes" id="UP000288805">
    <property type="component" value="Unassembled WGS sequence"/>
</dbReference>
<organism evidence="2 3">
    <name type="scientific">Vitis vinifera</name>
    <name type="common">Grape</name>
    <dbReference type="NCBI Taxonomy" id="29760"/>
    <lineage>
        <taxon>Eukaryota</taxon>
        <taxon>Viridiplantae</taxon>
        <taxon>Streptophyta</taxon>
        <taxon>Embryophyta</taxon>
        <taxon>Tracheophyta</taxon>
        <taxon>Spermatophyta</taxon>
        <taxon>Magnoliopsida</taxon>
        <taxon>eudicotyledons</taxon>
        <taxon>Gunneridae</taxon>
        <taxon>Pentapetalae</taxon>
        <taxon>rosids</taxon>
        <taxon>Vitales</taxon>
        <taxon>Vitaceae</taxon>
        <taxon>Viteae</taxon>
        <taxon>Vitis</taxon>
    </lineage>
</organism>
<dbReference type="PANTHER" id="PTHR48475">
    <property type="entry name" value="RIBONUCLEASE H"/>
    <property type="match status" value="1"/>
</dbReference>
<evidence type="ECO:0000313" key="2">
    <source>
        <dbReference type="EMBL" id="RVW71878.1"/>
    </source>
</evidence>
<comment type="caution">
    <text evidence="2">The sequence shown here is derived from an EMBL/GenBank/DDBJ whole genome shotgun (WGS) entry which is preliminary data.</text>
</comment>